<evidence type="ECO:0000259" key="2">
    <source>
        <dbReference type="PROSITE" id="PS51898"/>
    </source>
</evidence>
<dbReference type="Pfam" id="PF00589">
    <property type="entry name" value="Phage_integrase"/>
    <property type="match status" value="1"/>
</dbReference>
<dbReference type="GO" id="GO:0006310">
    <property type="term" value="P:DNA recombination"/>
    <property type="evidence" value="ECO:0007669"/>
    <property type="project" value="UniProtKB-KW"/>
</dbReference>
<dbReference type="InterPro" id="IPR013762">
    <property type="entry name" value="Integrase-like_cat_sf"/>
</dbReference>
<dbReference type="EMBL" id="RQJO01000009">
    <property type="protein sequence ID" value="RRB02579.1"/>
    <property type="molecule type" value="Genomic_DNA"/>
</dbReference>
<dbReference type="SUPFAM" id="SSF56349">
    <property type="entry name" value="DNA breaking-rejoining enzymes"/>
    <property type="match status" value="1"/>
</dbReference>
<dbReference type="InterPro" id="IPR002104">
    <property type="entry name" value="Integrase_catalytic"/>
</dbReference>
<dbReference type="RefSeq" id="WP_124876742.1">
    <property type="nucleotide sequence ID" value="NZ_RQJO01000009.1"/>
</dbReference>
<evidence type="ECO:0000256" key="1">
    <source>
        <dbReference type="ARBA" id="ARBA00023172"/>
    </source>
</evidence>
<name>A0A3P1BND1_9BACT</name>
<dbReference type="InterPro" id="IPR011010">
    <property type="entry name" value="DNA_brk_join_enz"/>
</dbReference>
<dbReference type="PROSITE" id="PS51898">
    <property type="entry name" value="TYR_RECOMBINASE"/>
    <property type="match status" value="1"/>
</dbReference>
<dbReference type="OrthoDB" id="1094492at2"/>
<evidence type="ECO:0000313" key="4">
    <source>
        <dbReference type="Proteomes" id="UP000271925"/>
    </source>
</evidence>
<dbReference type="GO" id="GO:0015074">
    <property type="term" value="P:DNA integration"/>
    <property type="evidence" value="ECO:0007669"/>
    <property type="project" value="InterPro"/>
</dbReference>
<dbReference type="PANTHER" id="PTHR30349">
    <property type="entry name" value="PHAGE INTEGRASE-RELATED"/>
    <property type="match status" value="1"/>
</dbReference>
<protein>
    <recommendedName>
        <fullName evidence="2">Tyr recombinase domain-containing protein</fullName>
    </recommendedName>
</protein>
<reference evidence="3 4" key="1">
    <citation type="submission" date="2018-11" db="EMBL/GenBank/DDBJ databases">
        <authorList>
            <person name="Zhou Z."/>
            <person name="Wang G."/>
        </authorList>
    </citation>
    <scope>NUCLEOTIDE SEQUENCE [LARGE SCALE GENOMIC DNA]</scope>
    <source>
        <strain evidence="3 4">KCTC52004</strain>
    </source>
</reference>
<sequence>MRFSDLACLQWKNVNWQRPSYVMRKTKNTVSQNHSIQIPAQALEIVQHYKPVKIDLEAYVLPILNQNRTYTTEAELLIEISRKNALINKYLKKICSLAGINKEVSFHSARHTFADLGRRKIKDVYAISKLLRHSKINITEKYLSEFDTETTDKALESIFG</sequence>
<dbReference type="Gene3D" id="1.10.443.10">
    <property type="entry name" value="Intergrase catalytic core"/>
    <property type="match status" value="1"/>
</dbReference>
<comment type="caution">
    <text evidence="3">The sequence shown here is derived from an EMBL/GenBank/DDBJ whole genome shotgun (WGS) entry which is preliminary data.</text>
</comment>
<accession>A0A3P1BND1</accession>
<keyword evidence="4" id="KW-1185">Reference proteome</keyword>
<organism evidence="3 4">
    <name type="scientific">Larkinella rosea</name>
    <dbReference type="NCBI Taxonomy" id="2025312"/>
    <lineage>
        <taxon>Bacteria</taxon>
        <taxon>Pseudomonadati</taxon>
        <taxon>Bacteroidota</taxon>
        <taxon>Cytophagia</taxon>
        <taxon>Cytophagales</taxon>
        <taxon>Spirosomataceae</taxon>
        <taxon>Larkinella</taxon>
    </lineage>
</organism>
<dbReference type="PANTHER" id="PTHR30349:SF64">
    <property type="entry name" value="PROPHAGE INTEGRASE INTD-RELATED"/>
    <property type="match status" value="1"/>
</dbReference>
<evidence type="ECO:0000313" key="3">
    <source>
        <dbReference type="EMBL" id="RRB02579.1"/>
    </source>
</evidence>
<dbReference type="AlphaFoldDB" id="A0A3P1BND1"/>
<dbReference type="GO" id="GO:0003677">
    <property type="term" value="F:DNA binding"/>
    <property type="evidence" value="ECO:0007669"/>
    <property type="project" value="InterPro"/>
</dbReference>
<feature type="domain" description="Tyr recombinase" evidence="2">
    <location>
        <begin position="1"/>
        <end position="156"/>
    </location>
</feature>
<gene>
    <name evidence="3" type="ORF">EHT25_19205</name>
</gene>
<dbReference type="InterPro" id="IPR050090">
    <property type="entry name" value="Tyrosine_recombinase_XerCD"/>
</dbReference>
<dbReference type="Proteomes" id="UP000271925">
    <property type="component" value="Unassembled WGS sequence"/>
</dbReference>
<keyword evidence="1" id="KW-0233">DNA recombination</keyword>
<proteinExistence type="predicted"/>